<dbReference type="Gene3D" id="1.20.5.300">
    <property type="match status" value="1"/>
</dbReference>
<dbReference type="Pfam" id="PF01497">
    <property type="entry name" value="Peripla_BP_2"/>
    <property type="match status" value="1"/>
</dbReference>
<organism evidence="3 4">
    <name type="scientific">Pyrobaculum ferrireducens</name>
    <dbReference type="NCBI Taxonomy" id="1104324"/>
    <lineage>
        <taxon>Archaea</taxon>
        <taxon>Thermoproteota</taxon>
        <taxon>Thermoprotei</taxon>
        <taxon>Thermoproteales</taxon>
        <taxon>Thermoproteaceae</taxon>
        <taxon>Pyrobaculum</taxon>
    </lineage>
</organism>
<dbReference type="AlphaFoldDB" id="G7VCB2"/>
<dbReference type="BioCyc" id="PSP1104324:GJSN-1071-MONOMER"/>
<evidence type="ECO:0000256" key="1">
    <source>
        <dbReference type="SAM" id="Coils"/>
    </source>
</evidence>
<dbReference type="Proteomes" id="UP000005867">
    <property type="component" value="Chromosome"/>
</dbReference>
<feature type="coiled-coil region" evidence="1">
    <location>
        <begin position="44"/>
        <end position="78"/>
    </location>
</feature>
<sequence length="447" mass="49865">MNQSQKILYTTLAVAIALAAAALAASLTALGSLNSSLGGVNSGLSNLQNRLDDIGNGLKALRAEVEQLRSSLAARDREIAALNKTVGDLLREVRMYQRVASAPVGGVEVRYARLFSVAYDGDVYILTDAMGRRILLVPRGMQQDLAAYYVAKYKPAVVVRYPVERAVYMSSTQVALAYRLYKESGEVGVLRSIAGIMWGREYTWHLKEIADMLNNGSIADVGPAYSPNYEAIAKLRPDVVFVYFYPGPYGTESVVKKLDQLGIPYVVVNEFQEAEALGRAEWIKFIAPFYNLTWVGVRVFNDVESRWKSLASLVADLDRPRVAWFIIYGGVLYPAGPGARDLIRLAGGRYAYANYSRVDMEVVLKHKNDVDVLVWSGYGVDRVEDLLKIEPRLKELRPVITGRVYAYSPAYYQLANAYPEKVLEELIWIIHPEVAPPGNFTLFRQLR</sequence>
<protein>
    <submittedName>
        <fullName evidence="3">Periplasmic binding protein</fullName>
    </submittedName>
</protein>
<dbReference type="SUPFAM" id="SSF53807">
    <property type="entry name" value="Helical backbone' metal receptor"/>
    <property type="match status" value="1"/>
</dbReference>
<dbReference type="STRING" id="1104324.P186_1096"/>
<dbReference type="GeneID" id="11595352"/>
<dbReference type="OrthoDB" id="24039at2157"/>
<dbReference type="RefSeq" id="WP_014288360.1">
    <property type="nucleotide sequence ID" value="NC_016645.1"/>
</dbReference>
<dbReference type="KEGG" id="pyr:P186_1096"/>
<keyword evidence="1" id="KW-0175">Coiled coil</keyword>
<evidence type="ECO:0000313" key="3">
    <source>
        <dbReference type="EMBL" id="AET32532.1"/>
    </source>
</evidence>
<dbReference type="HOGENOM" id="CLU_025776_0_0_2"/>
<proteinExistence type="predicted"/>
<dbReference type="EMBL" id="CP003098">
    <property type="protein sequence ID" value="AET32532.1"/>
    <property type="molecule type" value="Genomic_DNA"/>
</dbReference>
<dbReference type="eggNOG" id="arCOG03417">
    <property type="taxonomic scope" value="Archaea"/>
</dbReference>
<gene>
    <name evidence="3" type="ORF">P186_1096</name>
</gene>
<evidence type="ECO:0000259" key="2">
    <source>
        <dbReference type="PROSITE" id="PS50983"/>
    </source>
</evidence>
<dbReference type="CDD" id="cd01141">
    <property type="entry name" value="TroA_d"/>
    <property type="match status" value="1"/>
</dbReference>
<dbReference type="InterPro" id="IPR050902">
    <property type="entry name" value="ABC_Transporter_SBP"/>
</dbReference>
<keyword evidence="4" id="KW-1185">Reference proteome</keyword>
<dbReference type="PANTHER" id="PTHR30535">
    <property type="entry name" value="VITAMIN B12-BINDING PROTEIN"/>
    <property type="match status" value="1"/>
</dbReference>
<accession>G7VCB2</accession>
<reference evidence="3 4" key="1">
    <citation type="journal article" date="2012" name="J. Bacteriol.">
        <title>Complete genome sequence of strain 1860, a crenarchaeon of the genus pyrobaculum able to grow with various electron acceptors.</title>
        <authorList>
            <person name="Mardanov A.V."/>
            <person name="Gumerov V.M."/>
            <person name="Slobodkina G.B."/>
            <person name="Beletsky A.V."/>
            <person name="Bonch-Osmolovskaya E.A."/>
            <person name="Ravin N.V."/>
            <person name="Skryabin K.G."/>
        </authorList>
    </citation>
    <scope>NUCLEOTIDE SEQUENCE [LARGE SCALE GENOMIC DNA]</scope>
    <source>
        <strain evidence="3 4">1860</strain>
    </source>
</reference>
<evidence type="ECO:0000313" key="4">
    <source>
        <dbReference type="Proteomes" id="UP000005867"/>
    </source>
</evidence>
<dbReference type="Gene3D" id="3.40.50.1980">
    <property type="entry name" value="Nitrogenase molybdenum iron protein domain"/>
    <property type="match status" value="2"/>
</dbReference>
<dbReference type="PANTHER" id="PTHR30535:SF34">
    <property type="entry name" value="MOLYBDATE-BINDING PROTEIN MOLA"/>
    <property type="match status" value="1"/>
</dbReference>
<dbReference type="PROSITE" id="PS50983">
    <property type="entry name" value="FE_B12_PBP"/>
    <property type="match status" value="1"/>
</dbReference>
<feature type="domain" description="Fe/B12 periplasmic-binding" evidence="2">
    <location>
        <begin position="165"/>
        <end position="434"/>
    </location>
</feature>
<dbReference type="InterPro" id="IPR002491">
    <property type="entry name" value="ABC_transptr_periplasmic_BD"/>
</dbReference>
<name>G7VCB2_9CREN</name>